<reference evidence="6 7" key="1">
    <citation type="submission" date="2024-09" db="EMBL/GenBank/DDBJ databases">
        <authorList>
            <person name="Sun Q."/>
            <person name="Mori K."/>
        </authorList>
    </citation>
    <scope>NUCLEOTIDE SEQUENCE [LARGE SCALE GENOMIC DNA]</scope>
    <source>
        <strain evidence="6 7">CCM 7904</strain>
    </source>
</reference>
<comment type="caution">
    <text evidence="6">The sequence shown here is derived from an EMBL/GenBank/DDBJ whole genome shotgun (WGS) entry which is preliminary data.</text>
</comment>
<evidence type="ECO:0000256" key="3">
    <source>
        <dbReference type="ARBA" id="ARBA00023125"/>
    </source>
</evidence>
<dbReference type="PRINTS" id="PR00039">
    <property type="entry name" value="HTHLYSR"/>
</dbReference>
<proteinExistence type="inferred from homology"/>
<dbReference type="SUPFAM" id="SSF53850">
    <property type="entry name" value="Periplasmic binding protein-like II"/>
    <property type="match status" value="1"/>
</dbReference>
<dbReference type="PANTHER" id="PTHR30579">
    <property type="entry name" value="TRANSCRIPTIONAL REGULATOR"/>
    <property type="match status" value="1"/>
</dbReference>
<dbReference type="InterPro" id="IPR000847">
    <property type="entry name" value="LysR_HTH_N"/>
</dbReference>
<dbReference type="RefSeq" id="WP_265506465.1">
    <property type="nucleotide sequence ID" value="NZ_JAOTBE010000013.1"/>
</dbReference>
<keyword evidence="4" id="KW-0804">Transcription</keyword>
<organism evidence="6 7">
    <name type="scientific">Paracoccus rhizosphaerae</name>
    <dbReference type="NCBI Taxonomy" id="1133347"/>
    <lineage>
        <taxon>Bacteria</taxon>
        <taxon>Pseudomonadati</taxon>
        <taxon>Pseudomonadota</taxon>
        <taxon>Alphaproteobacteria</taxon>
        <taxon>Rhodobacterales</taxon>
        <taxon>Paracoccaceae</taxon>
        <taxon>Paracoccus</taxon>
    </lineage>
</organism>
<dbReference type="NCBIfam" id="TIGR03298">
    <property type="entry name" value="argP"/>
    <property type="match status" value="1"/>
</dbReference>
<dbReference type="InterPro" id="IPR005119">
    <property type="entry name" value="LysR_subst-bd"/>
</dbReference>
<keyword evidence="3" id="KW-0238">DNA-binding</keyword>
<dbReference type="Gene3D" id="1.10.10.10">
    <property type="entry name" value="Winged helix-like DNA-binding domain superfamily/Winged helix DNA-binding domain"/>
    <property type="match status" value="1"/>
</dbReference>
<dbReference type="InterPro" id="IPR017685">
    <property type="entry name" value="ArgP"/>
</dbReference>
<dbReference type="NCBIfam" id="NF002964">
    <property type="entry name" value="PRK03635.1"/>
    <property type="match status" value="1"/>
</dbReference>
<dbReference type="Proteomes" id="UP001589795">
    <property type="component" value="Unassembled WGS sequence"/>
</dbReference>
<dbReference type="Gene3D" id="3.40.190.290">
    <property type="match status" value="1"/>
</dbReference>
<keyword evidence="2" id="KW-0805">Transcription regulation</keyword>
<dbReference type="Pfam" id="PF00126">
    <property type="entry name" value="HTH_1"/>
    <property type="match status" value="1"/>
</dbReference>
<evidence type="ECO:0000259" key="5">
    <source>
        <dbReference type="PROSITE" id="PS50931"/>
    </source>
</evidence>
<comment type="similarity">
    <text evidence="1">Belongs to the LysR transcriptional regulatory family.</text>
</comment>
<accession>A0ABV6CG80</accession>
<evidence type="ECO:0000313" key="6">
    <source>
        <dbReference type="EMBL" id="MFC0199741.1"/>
    </source>
</evidence>
<evidence type="ECO:0000256" key="1">
    <source>
        <dbReference type="ARBA" id="ARBA00009437"/>
    </source>
</evidence>
<feature type="domain" description="HTH lysR-type" evidence="5">
    <location>
        <begin position="2"/>
        <end position="58"/>
    </location>
</feature>
<dbReference type="NCBIfam" id="NF009888">
    <property type="entry name" value="PRK13348.1"/>
    <property type="match status" value="1"/>
</dbReference>
<dbReference type="SUPFAM" id="SSF46785">
    <property type="entry name" value="Winged helix' DNA-binding domain"/>
    <property type="match status" value="1"/>
</dbReference>
<name>A0ABV6CG80_9RHOB</name>
<dbReference type="InterPro" id="IPR050176">
    <property type="entry name" value="LTTR"/>
</dbReference>
<keyword evidence="7" id="KW-1185">Reference proteome</keyword>
<dbReference type="PROSITE" id="PS50931">
    <property type="entry name" value="HTH_LYSR"/>
    <property type="match status" value="1"/>
</dbReference>
<gene>
    <name evidence="6" type="ORF">ACFFIZ_05285</name>
</gene>
<dbReference type="InterPro" id="IPR036390">
    <property type="entry name" value="WH_DNA-bd_sf"/>
</dbReference>
<evidence type="ECO:0000256" key="4">
    <source>
        <dbReference type="ARBA" id="ARBA00023163"/>
    </source>
</evidence>
<dbReference type="PANTHER" id="PTHR30579:SF2">
    <property type="entry name" value="HTH-TYPE TRANSCRIPTIONAL REGULATOR ARGP"/>
    <property type="match status" value="1"/>
</dbReference>
<evidence type="ECO:0000256" key="2">
    <source>
        <dbReference type="ARBA" id="ARBA00023015"/>
    </source>
</evidence>
<dbReference type="Pfam" id="PF03466">
    <property type="entry name" value="LysR_substrate"/>
    <property type="match status" value="1"/>
</dbReference>
<protein>
    <submittedName>
        <fullName evidence="6">LysR family transcriptional regulator ArgP</fullName>
    </submittedName>
</protein>
<dbReference type="EMBL" id="JBHLWQ010000051">
    <property type="protein sequence ID" value="MFC0199741.1"/>
    <property type="molecule type" value="Genomic_DNA"/>
</dbReference>
<dbReference type="InterPro" id="IPR036388">
    <property type="entry name" value="WH-like_DNA-bd_sf"/>
</dbReference>
<evidence type="ECO:0000313" key="7">
    <source>
        <dbReference type="Proteomes" id="UP001589795"/>
    </source>
</evidence>
<sequence length="298" mass="32045">MLDYAGARAVAMIVQTGSFEGAARALNVTPSAISQRVRNLEERLGAVLIQRGQPCLATEAGAWLCRHMENVAMLEEALLEHLPGAAGPDGGPRVTLEVATNADSLATWFLPAVATFAKQSDHLLNIAIDDEQHTADWLRQGRVLAAVTSLERPVQGCGVMRLGSQRYRATASPGYMRRHFDDGVTLAALDRAPALRFNQKDDLQQSWVRQVFGQPVGLPCHSLPSTQGFVDACRAGLGWGLNPASLVEDHLASGALVELVPETPLDVPLFWQISRMATERLQGLTTAVIGAAKAALVR</sequence>